<dbReference type="Proteomes" id="UP000243686">
    <property type="component" value="Unassembled WGS sequence"/>
</dbReference>
<protein>
    <submittedName>
        <fullName evidence="1">Uncharacterized protein</fullName>
    </submittedName>
</protein>
<evidence type="ECO:0000313" key="1">
    <source>
        <dbReference type="EMBL" id="OON24039.1"/>
    </source>
</evidence>
<keyword evidence="2" id="KW-1185">Reference proteome</keyword>
<reference evidence="1 2" key="1">
    <citation type="submission" date="2015-03" db="EMBL/GenBank/DDBJ databases">
        <title>Draft genome of the nematode, Opisthorchis viverrini.</title>
        <authorList>
            <person name="Mitreva M."/>
        </authorList>
    </citation>
    <scope>NUCLEOTIDE SEQUENCE [LARGE SCALE GENOMIC DNA]</scope>
    <source>
        <strain evidence="1">Khon Kaen</strain>
    </source>
</reference>
<proteinExistence type="predicted"/>
<sequence length="158" mass="18785">MYPSDTVHVEERRKELFRFKPAFFLRSGVHEVQSTLDHFRDNDCELLKRFRVAYICDFMLEYRKMKYRLPVTSSEKADSHRRYHDFDVLALPYPGSEFFRVWRDSEYAMTDLVFDWEQDYCGTSIDSYSHSFDGIVSAIMPLTRCCSSVWSSGVQKLL</sequence>
<dbReference type="EMBL" id="KV891459">
    <property type="protein sequence ID" value="OON24039.1"/>
    <property type="molecule type" value="Genomic_DNA"/>
</dbReference>
<dbReference type="InterPro" id="IPR039802">
    <property type="entry name" value="MTMR14"/>
</dbReference>
<dbReference type="AlphaFoldDB" id="A0A1S8XBG0"/>
<evidence type="ECO:0000313" key="2">
    <source>
        <dbReference type="Proteomes" id="UP000243686"/>
    </source>
</evidence>
<gene>
    <name evidence="1" type="ORF">X801_00043</name>
</gene>
<dbReference type="PANTHER" id="PTHR13524">
    <property type="entry name" value="MYOTUBULARIN-RELATED"/>
    <property type="match status" value="1"/>
</dbReference>
<accession>A0A1S8XBG0</accession>
<dbReference type="PANTHER" id="PTHR13524:SF2">
    <property type="entry name" value="MYOTUBULARIN-RELATED PROTEIN 14"/>
    <property type="match status" value="1"/>
</dbReference>
<name>A0A1S8XBG0_OPIVI</name>
<dbReference type="GO" id="GO:0004438">
    <property type="term" value="F:phosphatidylinositol-3-phosphate phosphatase activity"/>
    <property type="evidence" value="ECO:0007669"/>
    <property type="project" value="InterPro"/>
</dbReference>
<organism evidence="1 2">
    <name type="scientific">Opisthorchis viverrini</name>
    <name type="common">Southeast Asian liver fluke</name>
    <dbReference type="NCBI Taxonomy" id="6198"/>
    <lineage>
        <taxon>Eukaryota</taxon>
        <taxon>Metazoa</taxon>
        <taxon>Spiralia</taxon>
        <taxon>Lophotrochozoa</taxon>
        <taxon>Platyhelminthes</taxon>
        <taxon>Trematoda</taxon>
        <taxon>Digenea</taxon>
        <taxon>Opisthorchiida</taxon>
        <taxon>Opisthorchiata</taxon>
        <taxon>Opisthorchiidae</taxon>
        <taxon>Opisthorchis</taxon>
    </lineage>
</organism>